<keyword evidence="1" id="KW-0175">Coiled coil</keyword>
<organism evidence="3 4">
    <name type="scientific">Roseimaritima ulvae</name>
    <dbReference type="NCBI Taxonomy" id="980254"/>
    <lineage>
        <taxon>Bacteria</taxon>
        <taxon>Pseudomonadati</taxon>
        <taxon>Planctomycetota</taxon>
        <taxon>Planctomycetia</taxon>
        <taxon>Pirellulales</taxon>
        <taxon>Pirellulaceae</taxon>
        <taxon>Roseimaritima</taxon>
    </lineage>
</organism>
<feature type="transmembrane region" description="Helical" evidence="2">
    <location>
        <begin position="20"/>
        <end position="44"/>
    </location>
</feature>
<dbReference type="KEGG" id="rul:UC8_13610"/>
<keyword evidence="2" id="KW-1133">Transmembrane helix</keyword>
<accession>A0A5B9QKH9</accession>
<dbReference type="AlphaFoldDB" id="A0A5B9QKH9"/>
<sequence>MTQAVELEEGRERSLVWLKWLCVAFIAVCIIVAVVATPGSIWLATGKEPATAGEFGDMFGASNALFSGLAFLGVVVAILLQSQELALQREELKSTRQVLSDQRNEMKTQNAALAKQQFQSMFFQMVSLHNQIVNDLDTTYDTVRSRGFQSGRGLRGGFTPAVTTATTVRGRDVFPVFFKNFKSIVHNNLEIVDTQADCAGSDAQQNARRAFSIAFSMFYEKHSGDLGHYFRNLYTIVKYADKHGGVNSQDYINILRAQLSSFELALLFYNCTCGQGISRFLPLVEKYAFFEHMQIELLFDSDHLEWIDHTAFEEAVRVD</sequence>
<dbReference type="Pfam" id="PF16872">
    <property type="entry name" value="putAbiC"/>
    <property type="match status" value="1"/>
</dbReference>
<feature type="coiled-coil region" evidence="1">
    <location>
        <begin position="82"/>
        <end position="116"/>
    </location>
</feature>
<keyword evidence="2" id="KW-0812">Transmembrane</keyword>
<proteinExistence type="predicted"/>
<keyword evidence="2" id="KW-0472">Membrane</keyword>
<keyword evidence="4" id="KW-1185">Reference proteome</keyword>
<evidence type="ECO:0008006" key="5">
    <source>
        <dbReference type="Google" id="ProtNLM"/>
    </source>
</evidence>
<dbReference type="Proteomes" id="UP000325286">
    <property type="component" value="Chromosome"/>
</dbReference>
<evidence type="ECO:0000256" key="2">
    <source>
        <dbReference type="SAM" id="Phobius"/>
    </source>
</evidence>
<gene>
    <name evidence="3" type="ORF">UC8_13610</name>
</gene>
<feature type="transmembrane region" description="Helical" evidence="2">
    <location>
        <begin position="64"/>
        <end position="80"/>
    </location>
</feature>
<name>A0A5B9QKH9_9BACT</name>
<protein>
    <recommendedName>
        <fullName evidence="5">Phage abortive infection protein</fullName>
    </recommendedName>
</protein>
<evidence type="ECO:0000256" key="1">
    <source>
        <dbReference type="SAM" id="Coils"/>
    </source>
</evidence>
<evidence type="ECO:0000313" key="3">
    <source>
        <dbReference type="EMBL" id="QEG39384.1"/>
    </source>
</evidence>
<dbReference type="RefSeq" id="WP_068138854.1">
    <property type="nucleotide sequence ID" value="NZ_CP042914.1"/>
</dbReference>
<reference evidence="3 4" key="1">
    <citation type="submission" date="2019-08" db="EMBL/GenBank/DDBJ databases">
        <title>Deep-cultivation of Planctomycetes and their phenomic and genomic characterization uncovers novel biology.</title>
        <authorList>
            <person name="Wiegand S."/>
            <person name="Jogler M."/>
            <person name="Boedeker C."/>
            <person name="Pinto D."/>
            <person name="Vollmers J."/>
            <person name="Rivas-Marin E."/>
            <person name="Kohn T."/>
            <person name="Peeters S.H."/>
            <person name="Heuer A."/>
            <person name="Rast P."/>
            <person name="Oberbeckmann S."/>
            <person name="Bunk B."/>
            <person name="Jeske O."/>
            <person name="Meyerdierks A."/>
            <person name="Storesund J.E."/>
            <person name="Kallscheuer N."/>
            <person name="Luecker S."/>
            <person name="Lage O.M."/>
            <person name="Pohl T."/>
            <person name="Merkel B.J."/>
            <person name="Hornburger P."/>
            <person name="Mueller R.-W."/>
            <person name="Bruemmer F."/>
            <person name="Labrenz M."/>
            <person name="Spormann A.M."/>
            <person name="Op den Camp H."/>
            <person name="Overmann J."/>
            <person name="Amann R."/>
            <person name="Jetten M.S.M."/>
            <person name="Mascher T."/>
            <person name="Medema M.H."/>
            <person name="Devos D.P."/>
            <person name="Kaster A.-K."/>
            <person name="Ovreas L."/>
            <person name="Rohde M."/>
            <person name="Galperin M.Y."/>
            <person name="Jogler C."/>
        </authorList>
    </citation>
    <scope>NUCLEOTIDE SEQUENCE [LARGE SCALE GENOMIC DNA]</scope>
    <source>
        <strain evidence="3 4">UC8</strain>
    </source>
</reference>
<dbReference type="EMBL" id="CP042914">
    <property type="protein sequence ID" value="QEG39384.1"/>
    <property type="molecule type" value="Genomic_DNA"/>
</dbReference>
<dbReference type="InterPro" id="IPR031709">
    <property type="entry name" value="PutAbiC"/>
</dbReference>
<evidence type="ECO:0000313" key="4">
    <source>
        <dbReference type="Proteomes" id="UP000325286"/>
    </source>
</evidence>